<dbReference type="InterPro" id="IPR006935">
    <property type="entry name" value="Helicase/UvrB_N"/>
</dbReference>
<keyword evidence="3" id="KW-0347">Helicase</keyword>
<protein>
    <submittedName>
        <fullName evidence="3">DNA helicase</fullName>
    </submittedName>
</protein>
<dbReference type="InterPro" id="IPR001650">
    <property type="entry name" value="Helicase_C-like"/>
</dbReference>
<dbReference type="PANTHER" id="PTHR47396:SF1">
    <property type="entry name" value="ATP-DEPENDENT HELICASE IRC3-RELATED"/>
    <property type="match status" value="1"/>
</dbReference>
<dbReference type="SUPFAM" id="SSF52540">
    <property type="entry name" value="P-loop containing nucleoside triphosphate hydrolases"/>
    <property type="match status" value="1"/>
</dbReference>
<feature type="domain" description="Helicase C-terminal" evidence="2">
    <location>
        <begin position="240"/>
        <end position="392"/>
    </location>
</feature>
<dbReference type="SMART" id="SM00490">
    <property type="entry name" value="HELICc"/>
    <property type="match status" value="1"/>
</dbReference>
<dbReference type="GO" id="GO:0003677">
    <property type="term" value="F:DNA binding"/>
    <property type="evidence" value="ECO:0007669"/>
    <property type="project" value="InterPro"/>
</dbReference>
<reference evidence="3" key="1">
    <citation type="journal article" date="2021" name="Proc. Natl. Acad. Sci. U.S.A.">
        <title>A Catalog of Tens of Thousands of Viruses from Human Metagenomes Reveals Hidden Associations with Chronic Diseases.</title>
        <authorList>
            <person name="Tisza M.J."/>
            <person name="Buck C.B."/>
        </authorList>
    </citation>
    <scope>NUCLEOTIDE SEQUENCE</scope>
    <source>
        <strain evidence="3">CtDJ83</strain>
    </source>
</reference>
<proteinExistence type="predicted"/>
<sequence>MQYTLRPYQQQASDAAVRFLVDGSRKGHGLMVLPTGSGKSLVIADIANRLDTDVLILQPSKEILEQNYEKLCSYGFLFCSIYSASCGRKEVNKATFATIGSVYKKPDEFRHFRYVIIDEAHLASEDPDGMYMTFLKDIGAKCVGLTATPYRLYTTGTREEPGSMLRFLTRLRGKFFTQLIHYTEVCELLQAGFLAQMDYYNIESIDIDRLSVNSTGQGYTEASLRAEYLRSGFAGKLVNVVERLLYNAKVPRNGILVFTQFVEESEELIEHFPGISAVVTGETPKRERERILEDFKIGRIKVVANVGTLTTGFDYPELDTVVVARATRSLSLWYQIVGRAIRPHPQKDKSWIIDLCGTYQMFGRVEDLRLIDASGDKHKGLWQIVSGGRPLTNVFMPA</sequence>
<dbReference type="PROSITE" id="PS51192">
    <property type="entry name" value="HELICASE_ATP_BIND_1"/>
    <property type="match status" value="1"/>
</dbReference>
<dbReference type="PROSITE" id="PS51194">
    <property type="entry name" value="HELICASE_CTER"/>
    <property type="match status" value="1"/>
</dbReference>
<dbReference type="GO" id="GO:0004386">
    <property type="term" value="F:helicase activity"/>
    <property type="evidence" value="ECO:0007669"/>
    <property type="project" value="UniProtKB-KW"/>
</dbReference>
<dbReference type="Pfam" id="PF04851">
    <property type="entry name" value="ResIII"/>
    <property type="match status" value="1"/>
</dbReference>
<feature type="domain" description="Helicase ATP-binding" evidence="1">
    <location>
        <begin position="20"/>
        <end position="149"/>
    </location>
</feature>
<dbReference type="SMART" id="SM00487">
    <property type="entry name" value="DEXDc"/>
    <property type="match status" value="1"/>
</dbReference>
<dbReference type="Pfam" id="PF00271">
    <property type="entry name" value="Helicase_C"/>
    <property type="match status" value="1"/>
</dbReference>
<dbReference type="EMBL" id="BK059107">
    <property type="protein sequence ID" value="DAE31325.1"/>
    <property type="molecule type" value="Genomic_DNA"/>
</dbReference>
<dbReference type="InterPro" id="IPR014001">
    <property type="entry name" value="Helicase_ATP-bd"/>
</dbReference>
<dbReference type="InterPro" id="IPR027417">
    <property type="entry name" value="P-loop_NTPase"/>
</dbReference>
<organism evidence="3">
    <name type="scientific">virus sp. ctDJ83</name>
    <dbReference type="NCBI Taxonomy" id="2827625"/>
    <lineage>
        <taxon>Viruses</taxon>
    </lineage>
</organism>
<keyword evidence="3" id="KW-0067">ATP-binding</keyword>
<evidence type="ECO:0000259" key="1">
    <source>
        <dbReference type="PROSITE" id="PS51192"/>
    </source>
</evidence>
<dbReference type="Gene3D" id="3.40.50.300">
    <property type="entry name" value="P-loop containing nucleotide triphosphate hydrolases"/>
    <property type="match status" value="2"/>
</dbReference>
<name>A0A8S5RJU7_9VIRU</name>
<evidence type="ECO:0000313" key="3">
    <source>
        <dbReference type="EMBL" id="DAE31325.1"/>
    </source>
</evidence>
<dbReference type="InterPro" id="IPR050742">
    <property type="entry name" value="Helicase_Restrict-Modif_Enz"/>
</dbReference>
<dbReference type="GO" id="GO:0016787">
    <property type="term" value="F:hydrolase activity"/>
    <property type="evidence" value="ECO:0007669"/>
    <property type="project" value="InterPro"/>
</dbReference>
<evidence type="ECO:0000259" key="2">
    <source>
        <dbReference type="PROSITE" id="PS51194"/>
    </source>
</evidence>
<dbReference type="PANTHER" id="PTHR47396">
    <property type="entry name" value="TYPE I RESTRICTION ENZYME ECOKI R PROTEIN"/>
    <property type="match status" value="1"/>
</dbReference>
<keyword evidence="3" id="KW-0547">Nucleotide-binding</keyword>
<dbReference type="GO" id="GO:0005524">
    <property type="term" value="F:ATP binding"/>
    <property type="evidence" value="ECO:0007669"/>
    <property type="project" value="InterPro"/>
</dbReference>
<keyword evidence="3" id="KW-0378">Hydrolase</keyword>
<accession>A0A8S5RJU7</accession>